<comment type="function">
    <text evidence="8">Iron-storage protein.</text>
</comment>
<feature type="binding site" evidence="7">
    <location>
        <position position="53"/>
    </location>
    <ligand>
        <name>Fe cation</name>
        <dbReference type="ChEBI" id="CHEBI:24875"/>
        <label>1</label>
    </ligand>
</feature>
<sequence>MLSKNMEAALNKQMELESYASFLYLSMASWCDQKAMEGCTKFMERQSDEEREHMLRIFRYINEMDGHALVPAVSEPPHEFGDIKSMFEKVYEHEQKVTAAIHNLVDLSQQEKDPTTYNFLQWYVDEQREEETLMRNILDRIKLIGEGPQSLYYIDKEVDKINQAELAAEGGAAE</sequence>
<dbReference type="InterPro" id="IPR009078">
    <property type="entry name" value="Ferritin-like_SF"/>
</dbReference>
<name>A0A2D0NGL2_FLAN2</name>
<dbReference type="EMBL" id="PDUD01000010">
    <property type="protein sequence ID" value="PHN07309.1"/>
    <property type="molecule type" value="Genomic_DNA"/>
</dbReference>
<comment type="function">
    <text evidence="6">May alleviate iron toxicity in the presence of oxygen.</text>
</comment>
<evidence type="ECO:0000256" key="6">
    <source>
        <dbReference type="ARBA" id="ARBA00054546"/>
    </source>
</evidence>
<dbReference type="RefSeq" id="WP_099149239.1">
    <property type="nucleotide sequence ID" value="NZ_PDUD01000010.1"/>
</dbReference>
<comment type="catalytic activity">
    <reaction evidence="8">
        <text>4 Fe(2+) + O2 + 6 H2O = 4 iron(III) oxide-hydroxide + 12 H(+)</text>
        <dbReference type="Rhea" id="RHEA:11972"/>
        <dbReference type="ChEBI" id="CHEBI:15377"/>
        <dbReference type="ChEBI" id="CHEBI:15378"/>
        <dbReference type="ChEBI" id="CHEBI:15379"/>
        <dbReference type="ChEBI" id="CHEBI:29033"/>
        <dbReference type="ChEBI" id="CHEBI:78619"/>
        <dbReference type="EC" id="1.16.3.2"/>
    </reaction>
</comment>
<feature type="binding site" evidence="7">
    <location>
        <position position="17"/>
    </location>
    <ligand>
        <name>Fe cation</name>
        <dbReference type="ChEBI" id="CHEBI:24875"/>
        <label>1</label>
    </ligand>
</feature>
<feature type="binding site" evidence="7">
    <location>
        <position position="127"/>
    </location>
    <ligand>
        <name>Fe cation</name>
        <dbReference type="ChEBI" id="CHEBI:24875"/>
        <label>1</label>
    </ligand>
</feature>
<evidence type="ECO:0000256" key="1">
    <source>
        <dbReference type="ARBA" id="ARBA00006950"/>
    </source>
</evidence>
<dbReference type="PROSITE" id="PS50905">
    <property type="entry name" value="FERRITIN_LIKE"/>
    <property type="match status" value="1"/>
</dbReference>
<organism evidence="10 11">
    <name type="scientific">Flavilitoribacter nigricans (strain ATCC 23147 / DSM 23189 / NBRC 102662 / NCIMB 1420 / SS-2)</name>
    <name type="common">Lewinella nigricans</name>
    <dbReference type="NCBI Taxonomy" id="1122177"/>
    <lineage>
        <taxon>Bacteria</taxon>
        <taxon>Pseudomonadati</taxon>
        <taxon>Bacteroidota</taxon>
        <taxon>Saprospiria</taxon>
        <taxon>Saprospirales</taxon>
        <taxon>Lewinellaceae</taxon>
        <taxon>Flavilitoribacter</taxon>
    </lineage>
</organism>
<dbReference type="InterPro" id="IPR008331">
    <property type="entry name" value="Ferritin_DPS_dom"/>
</dbReference>
<accession>A0A2D0NGL2</accession>
<evidence type="ECO:0000256" key="5">
    <source>
        <dbReference type="ARBA" id="ARBA00023004"/>
    </source>
</evidence>
<comment type="subcellular location">
    <subcellularLocation>
        <location evidence="8">Cytoplasm</location>
    </subcellularLocation>
</comment>
<evidence type="ECO:0000256" key="3">
    <source>
        <dbReference type="ARBA" id="ARBA00022723"/>
    </source>
</evidence>
<evidence type="ECO:0000256" key="4">
    <source>
        <dbReference type="ARBA" id="ARBA00023002"/>
    </source>
</evidence>
<evidence type="ECO:0000256" key="7">
    <source>
        <dbReference type="PIRSR" id="PIRSR601519-1"/>
    </source>
</evidence>
<dbReference type="PANTHER" id="PTHR11431">
    <property type="entry name" value="FERRITIN"/>
    <property type="match status" value="1"/>
</dbReference>
<feature type="domain" description="Ferritin-like diiron" evidence="9">
    <location>
        <begin position="1"/>
        <end position="145"/>
    </location>
</feature>
<feature type="binding site" evidence="7">
    <location>
        <position position="94"/>
    </location>
    <ligand>
        <name>Fe cation</name>
        <dbReference type="ChEBI" id="CHEBI:24875"/>
        <label>1</label>
    </ligand>
</feature>
<evidence type="ECO:0000256" key="2">
    <source>
        <dbReference type="ARBA" id="ARBA00022434"/>
    </source>
</evidence>
<dbReference type="PANTHER" id="PTHR11431:SF127">
    <property type="entry name" value="BACTERIAL NON-HEME FERRITIN"/>
    <property type="match status" value="1"/>
</dbReference>
<dbReference type="InterPro" id="IPR001519">
    <property type="entry name" value="Ferritin"/>
</dbReference>
<dbReference type="Gene3D" id="1.20.1260.10">
    <property type="match status" value="1"/>
</dbReference>
<evidence type="ECO:0000313" key="10">
    <source>
        <dbReference type="EMBL" id="PHN07309.1"/>
    </source>
</evidence>
<comment type="caution">
    <text evidence="10">The sequence shown here is derived from an EMBL/GenBank/DDBJ whole genome shotgun (WGS) entry which is preliminary data.</text>
</comment>
<dbReference type="CDD" id="cd01055">
    <property type="entry name" value="Nonheme_Ferritin"/>
    <property type="match status" value="1"/>
</dbReference>
<keyword evidence="3 7" id="KW-0479">Metal-binding</keyword>
<dbReference type="Proteomes" id="UP000223913">
    <property type="component" value="Unassembled WGS sequence"/>
</dbReference>
<protein>
    <recommendedName>
        <fullName evidence="8">Ferritin</fullName>
        <ecNumber evidence="8">1.16.3.2</ecNumber>
    </recommendedName>
</protein>
<dbReference type="FunFam" id="1.20.1260.10:FF:000001">
    <property type="entry name" value="Non-heme ferritin"/>
    <property type="match status" value="1"/>
</dbReference>
<dbReference type="OrthoDB" id="9801481at2"/>
<dbReference type="GO" id="GO:0008199">
    <property type="term" value="F:ferric iron binding"/>
    <property type="evidence" value="ECO:0007669"/>
    <property type="project" value="InterPro"/>
</dbReference>
<dbReference type="AlphaFoldDB" id="A0A2D0NGL2"/>
<keyword evidence="2 8" id="KW-0409">Iron storage</keyword>
<dbReference type="GO" id="GO:0008198">
    <property type="term" value="F:ferrous iron binding"/>
    <property type="evidence" value="ECO:0007669"/>
    <property type="project" value="TreeGrafter"/>
</dbReference>
<evidence type="ECO:0000259" key="9">
    <source>
        <dbReference type="PROSITE" id="PS50905"/>
    </source>
</evidence>
<proteinExistence type="inferred from homology"/>
<reference evidence="10 11" key="1">
    <citation type="submission" date="2017-10" db="EMBL/GenBank/DDBJ databases">
        <title>The draft genome sequence of Lewinella nigricans NBRC 102662.</title>
        <authorList>
            <person name="Wang K."/>
        </authorList>
    </citation>
    <scope>NUCLEOTIDE SEQUENCE [LARGE SCALE GENOMIC DNA]</scope>
    <source>
        <strain evidence="10 11">NBRC 102662</strain>
    </source>
</reference>
<dbReference type="InterPro" id="IPR009040">
    <property type="entry name" value="Ferritin-like_diiron"/>
</dbReference>
<keyword evidence="11" id="KW-1185">Reference proteome</keyword>
<evidence type="ECO:0000313" key="11">
    <source>
        <dbReference type="Proteomes" id="UP000223913"/>
    </source>
</evidence>
<dbReference type="GO" id="GO:0006879">
    <property type="term" value="P:intracellular iron ion homeostasis"/>
    <property type="evidence" value="ECO:0007669"/>
    <property type="project" value="UniProtKB-KW"/>
</dbReference>
<dbReference type="Pfam" id="PF00210">
    <property type="entry name" value="Ferritin"/>
    <property type="match status" value="1"/>
</dbReference>
<dbReference type="InterPro" id="IPR041719">
    <property type="entry name" value="Ferritin_prok"/>
</dbReference>
<feature type="binding site" evidence="7">
    <location>
        <position position="50"/>
    </location>
    <ligand>
        <name>Fe cation</name>
        <dbReference type="ChEBI" id="CHEBI:24875"/>
        <label>1</label>
    </ligand>
</feature>
<dbReference type="InterPro" id="IPR012347">
    <property type="entry name" value="Ferritin-like"/>
</dbReference>
<comment type="similarity">
    <text evidence="1 8">Belongs to the ferritin family. Prokaryotic subfamily.</text>
</comment>
<dbReference type="GO" id="GO:0042802">
    <property type="term" value="F:identical protein binding"/>
    <property type="evidence" value="ECO:0007669"/>
    <property type="project" value="UniProtKB-ARBA"/>
</dbReference>
<keyword evidence="5 7" id="KW-0408">Iron</keyword>
<dbReference type="SUPFAM" id="SSF47240">
    <property type="entry name" value="Ferritin-like"/>
    <property type="match status" value="1"/>
</dbReference>
<evidence type="ECO:0000256" key="8">
    <source>
        <dbReference type="RuleBase" id="RU361145"/>
    </source>
</evidence>
<gene>
    <name evidence="10" type="ORF">CRP01_06675</name>
</gene>
<keyword evidence="4" id="KW-0560">Oxidoreductase</keyword>
<dbReference type="GO" id="GO:0006826">
    <property type="term" value="P:iron ion transport"/>
    <property type="evidence" value="ECO:0007669"/>
    <property type="project" value="InterPro"/>
</dbReference>
<keyword evidence="8" id="KW-0963">Cytoplasm</keyword>
<dbReference type="GO" id="GO:0005737">
    <property type="term" value="C:cytoplasm"/>
    <property type="evidence" value="ECO:0007669"/>
    <property type="project" value="UniProtKB-SubCell"/>
</dbReference>
<dbReference type="EC" id="1.16.3.2" evidence="8"/>
<dbReference type="GO" id="GO:0016491">
    <property type="term" value="F:oxidoreductase activity"/>
    <property type="evidence" value="ECO:0007669"/>
    <property type="project" value="UniProtKB-KW"/>
</dbReference>